<dbReference type="PROSITE" id="PS51257">
    <property type="entry name" value="PROKAR_LIPOPROTEIN"/>
    <property type="match status" value="1"/>
</dbReference>
<dbReference type="RefSeq" id="WP_199463680.1">
    <property type="nucleotide sequence ID" value="NZ_JAEMUH010000016.1"/>
</dbReference>
<organism evidence="1 2">
    <name type="scientific">Marinomonas ostreistagni</name>
    <dbReference type="NCBI Taxonomy" id="359209"/>
    <lineage>
        <taxon>Bacteria</taxon>
        <taxon>Pseudomonadati</taxon>
        <taxon>Pseudomonadota</taxon>
        <taxon>Gammaproteobacteria</taxon>
        <taxon>Oceanospirillales</taxon>
        <taxon>Oceanospirillaceae</taxon>
        <taxon>Marinomonas</taxon>
    </lineage>
</organism>
<protein>
    <recommendedName>
        <fullName evidence="3">Lipoprotein</fullName>
    </recommendedName>
</protein>
<dbReference type="Proteomes" id="UP000598488">
    <property type="component" value="Unassembled WGS sequence"/>
</dbReference>
<comment type="caution">
    <text evidence="1">The sequence shown here is derived from an EMBL/GenBank/DDBJ whole genome shotgun (WGS) entry which is preliminary data.</text>
</comment>
<proteinExistence type="predicted"/>
<accession>A0ABS0ZEQ7</accession>
<keyword evidence="2" id="KW-1185">Reference proteome</keyword>
<evidence type="ECO:0000313" key="2">
    <source>
        <dbReference type="Proteomes" id="UP000598488"/>
    </source>
</evidence>
<sequence length="366" mass="42942">MNFKNISYLILAFILLSGCSVIQNKPEISEREAFSYIKEFQRENYELKKSGSHEVLWIQAKNKKEECKVYTYSHNSQFGKDDENHTYWDGGCKDGYAYGLGREFYRSKNYKEDNIAIYHTKQQKPNYYIGYDLINGYQYQGDLNKNSYVKIQVIQDPKLDVYYTYGDFNYPQKSIYTSEIAKKQHIMKRYMNFDYDFIIHTSLDNRKIKYGFYTKDQDLKAHGFWFEFSSHGDLKSGEAINKKITSYTSLPKKYYDHVALITKETIDAGQKAIDHQRKALAVKKQYISKICINNAHVNFISDIEYKAICNESVYFKDIAQQLKGRGFYENASAKGQASASPTSIDFWDNLVNHEQIKQLHQNLLEN</sequence>
<dbReference type="EMBL" id="JAEMUH010000016">
    <property type="protein sequence ID" value="MBJ7552097.1"/>
    <property type="molecule type" value="Genomic_DNA"/>
</dbReference>
<evidence type="ECO:0000313" key="1">
    <source>
        <dbReference type="EMBL" id="MBJ7552097.1"/>
    </source>
</evidence>
<reference evidence="1 2" key="1">
    <citation type="submission" date="2020-12" db="EMBL/GenBank/DDBJ databases">
        <title>Comparative genome analysis of fungal antagonists Marinomonas ostreistagni 398 and M. spartinae 468.</title>
        <authorList>
            <person name="Fields J.L."/>
            <person name="Mavrodi O.V."/>
            <person name="Biber P.D."/>
            <person name="Indest K.J."/>
            <person name="Mavrodi D.V."/>
        </authorList>
    </citation>
    <scope>NUCLEOTIDE SEQUENCE [LARGE SCALE GENOMIC DNA]</scope>
    <source>
        <strain evidence="1 2">USM7</strain>
    </source>
</reference>
<gene>
    <name evidence="1" type="ORF">JHD44_15515</name>
</gene>
<evidence type="ECO:0008006" key="3">
    <source>
        <dbReference type="Google" id="ProtNLM"/>
    </source>
</evidence>
<name>A0ABS0ZEQ7_9GAMM</name>